<keyword evidence="2" id="KW-0732">Signal</keyword>
<evidence type="ECO:0000256" key="2">
    <source>
        <dbReference type="SAM" id="SignalP"/>
    </source>
</evidence>
<dbReference type="RefSeq" id="WP_322132886.1">
    <property type="nucleotide sequence ID" value="NZ_CP085036.1"/>
</dbReference>
<proteinExistence type="predicted"/>
<feature type="region of interest" description="Disordered" evidence="1">
    <location>
        <begin position="25"/>
        <end position="64"/>
    </location>
</feature>
<evidence type="ECO:0000313" key="3">
    <source>
        <dbReference type="EMBL" id="MDH6180537.1"/>
    </source>
</evidence>
<name>A0ABT6KN65_9MICO</name>
<feature type="compositionally biased region" description="Pro residues" evidence="1">
    <location>
        <begin position="50"/>
        <end position="60"/>
    </location>
</feature>
<sequence>MFSVRAAIALPVLAITALTLSACVPTQEPSDRPTPSASTTRTPGAAPSSTPTPTPTPDGPIPYSVSCDELLSPDTLYGLDPNFSSLGPAEPAAGSLAATAVADGGTACRWIHETSSVTIDIAVAELTPDAAASRRASADASGTAVADFGDAGYFASDSGAQVFRGPYWITVSSSMFASAADAAPFVNAVTAGY</sequence>
<dbReference type="Proteomes" id="UP001160142">
    <property type="component" value="Unassembled WGS sequence"/>
</dbReference>
<evidence type="ECO:0000313" key="4">
    <source>
        <dbReference type="Proteomes" id="UP001160142"/>
    </source>
</evidence>
<evidence type="ECO:0008006" key="5">
    <source>
        <dbReference type="Google" id="ProtNLM"/>
    </source>
</evidence>
<gene>
    <name evidence="3" type="ORF">M2152_000719</name>
</gene>
<protein>
    <recommendedName>
        <fullName evidence="5">DUF3558 domain-containing protein</fullName>
    </recommendedName>
</protein>
<feature type="chain" id="PRO_5045210618" description="DUF3558 domain-containing protein" evidence="2">
    <location>
        <begin position="23"/>
        <end position="193"/>
    </location>
</feature>
<dbReference type="PROSITE" id="PS51257">
    <property type="entry name" value="PROKAR_LIPOPROTEIN"/>
    <property type="match status" value="1"/>
</dbReference>
<accession>A0ABT6KN65</accession>
<reference evidence="3 4" key="1">
    <citation type="submission" date="2023-04" db="EMBL/GenBank/DDBJ databases">
        <title>Genome Encyclopedia of Bacteria and Archaea VI: Functional Genomics of Type Strains.</title>
        <authorList>
            <person name="Whitman W."/>
        </authorList>
    </citation>
    <scope>NUCLEOTIDE SEQUENCE [LARGE SCALE GENOMIC DNA]</scope>
    <source>
        <strain evidence="3 4">SG_E_30_P1</strain>
    </source>
</reference>
<organism evidence="3 4">
    <name type="scientific">Antiquaquibacter oligotrophicus</name>
    <dbReference type="NCBI Taxonomy" id="2880260"/>
    <lineage>
        <taxon>Bacteria</taxon>
        <taxon>Bacillati</taxon>
        <taxon>Actinomycetota</taxon>
        <taxon>Actinomycetes</taxon>
        <taxon>Micrococcales</taxon>
        <taxon>Microbacteriaceae</taxon>
        <taxon>Antiquaquibacter</taxon>
    </lineage>
</organism>
<keyword evidence="4" id="KW-1185">Reference proteome</keyword>
<comment type="caution">
    <text evidence="3">The sequence shown here is derived from an EMBL/GenBank/DDBJ whole genome shotgun (WGS) entry which is preliminary data.</text>
</comment>
<feature type="compositionally biased region" description="Low complexity" evidence="1">
    <location>
        <begin position="33"/>
        <end position="49"/>
    </location>
</feature>
<dbReference type="EMBL" id="JARXVQ010000001">
    <property type="protein sequence ID" value="MDH6180537.1"/>
    <property type="molecule type" value="Genomic_DNA"/>
</dbReference>
<feature type="signal peptide" evidence="2">
    <location>
        <begin position="1"/>
        <end position="22"/>
    </location>
</feature>
<evidence type="ECO:0000256" key="1">
    <source>
        <dbReference type="SAM" id="MobiDB-lite"/>
    </source>
</evidence>